<dbReference type="PROSITE" id="PS51257">
    <property type="entry name" value="PROKAR_LIPOPROTEIN"/>
    <property type="match status" value="1"/>
</dbReference>
<feature type="domain" description="Glycoside hydrolase 123 N-terminal" evidence="2">
    <location>
        <begin position="54"/>
        <end position="192"/>
    </location>
</feature>
<dbReference type="InterPro" id="IPR025150">
    <property type="entry name" value="GH123_cat"/>
</dbReference>
<evidence type="ECO:0000259" key="2">
    <source>
        <dbReference type="Pfam" id="PF22680"/>
    </source>
</evidence>
<dbReference type="Pfam" id="PF22680">
    <property type="entry name" value="Glyco_hydro_123_N_2"/>
    <property type="match status" value="1"/>
</dbReference>
<dbReference type="Proteomes" id="UP000729701">
    <property type="component" value="Unassembled WGS sequence"/>
</dbReference>
<dbReference type="Pfam" id="PF13320">
    <property type="entry name" value="GH123_cat"/>
    <property type="match status" value="1"/>
</dbReference>
<feature type="domain" description="Glycoside hydrolase 123 catalytic" evidence="1">
    <location>
        <begin position="370"/>
        <end position="487"/>
    </location>
</feature>
<proteinExistence type="predicted"/>
<evidence type="ECO:0000259" key="1">
    <source>
        <dbReference type="Pfam" id="PF13320"/>
    </source>
</evidence>
<dbReference type="AlphaFoldDB" id="A0A951QNK8"/>
<reference evidence="3" key="2">
    <citation type="journal article" date="2022" name="Microbiol. Resour. Announc.">
        <title>Metagenome Sequencing to Explore Phylogenomics of Terrestrial Cyanobacteria.</title>
        <authorList>
            <person name="Ward R.D."/>
            <person name="Stajich J.E."/>
            <person name="Johansen J.R."/>
            <person name="Huntemann M."/>
            <person name="Clum A."/>
            <person name="Foster B."/>
            <person name="Foster B."/>
            <person name="Roux S."/>
            <person name="Palaniappan K."/>
            <person name="Varghese N."/>
            <person name="Mukherjee S."/>
            <person name="Reddy T.B.K."/>
            <person name="Daum C."/>
            <person name="Copeland A."/>
            <person name="Chen I.A."/>
            <person name="Ivanova N.N."/>
            <person name="Kyrpides N.C."/>
            <person name="Shapiro N."/>
            <person name="Eloe-Fadrosh E.A."/>
            <person name="Pietrasiak N."/>
        </authorList>
    </citation>
    <scope>NUCLEOTIDE SEQUENCE</scope>
    <source>
        <strain evidence="3">GSE-NOS-MK-12-04C</strain>
    </source>
</reference>
<sequence length="534" mass="60053">MFFQSKLNFFLFGLIALITFACTMSVTRVSSLTSPVVWVVPSLQRIGQTEEGNSVADIQLYAARGEYESFQIAIKASENELSNVNVSVSDLLGENEQIIPKTNITLYREHYVEVVNPSPVQKDSSNLPSGPGWYPDALIPFVDPETGVDIAGAELEAVPFNLSSGSNQPIWVDVFVPPDAQPGNYQGTYTVTSDGGTFSGKVSLKVWNFQLPLKPSLKSSFFVWEAKSKSTFVELLKHKIMPGEDINPTEQRELIDRWGLNSVRLPFFSGANRINCKMKQPPSVEEIKAAAAENESDLFQYVYSADEIDECPNLEETMKDWALNIKRAGLEHLAVMTPVPELSNPNFFNGKPAVGIWVILPRIYEAAIQKVSEVLENKGQVWFYTALAQDGYSPKWLIDYEPINFRIPHGFINQSLGLTGVLYWRVDAWTDDPWNNVDTEVKDDLHYPGEGMLVYPGEQVGIQGVVPSMRLKWLRDGVEDYEYIEILKKLGRGDWALGVTREVGRDWKNWRKNSNILLEARQKLGEEIEKVGSI</sequence>
<reference evidence="3" key="1">
    <citation type="submission" date="2021-05" db="EMBL/GenBank/DDBJ databases">
        <authorList>
            <person name="Pietrasiak N."/>
            <person name="Ward R."/>
            <person name="Stajich J.E."/>
            <person name="Kurbessoian T."/>
        </authorList>
    </citation>
    <scope>NUCLEOTIDE SEQUENCE</scope>
    <source>
        <strain evidence="3">GSE-NOS-MK-12-04C</strain>
    </source>
</reference>
<evidence type="ECO:0000313" key="4">
    <source>
        <dbReference type="Proteomes" id="UP000729701"/>
    </source>
</evidence>
<dbReference type="EMBL" id="JAHHGZ010000012">
    <property type="protein sequence ID" value="MBW4668288.1"/>
    <property type="molecule type" value="Genomic_DNA"/>
</dbReference>
<comment type="caution">
    <text evidence="3">The sequence shown here is derived from an EMBL/GenBank/DDBJ whole genome shotgun (WGS) entry which is preliminary data.</text>
</comment>
<gene>
    <name evidence="3" type="ORF">KME60_12905</name>
</gene>
<organism evidence="3 4">
    <name type="scientific">Cyanomargarita calcarea GSE-NOS-MK-12-04C</name>
    <dbReference type="NCBI Taxonomy" id="2839659"/>
    <lineage>
        <taxon>Bacteria</taxon>
        <taxon>Bacillati</taxon>
        <taxon>Cyanobacteriota</taxon>
        <taxon>Cyanophyceae</taxon>
        <taxon>Nostocales</taxon>
        <taxon>Cyanomargaritaceae</taxon>
        <taxon>Cyanomargarita</taxon>
    </lineage>
</organism>
<name>A0A951QNK8_9CYAN</name>
<evidence type="ECO:0000313" key="3">
    <source>
        <dbReference type="EMBL" id="MBW4668288.1"/>
    </source>
</evidence>
<protein>
    <submittedName>
        <fullName evidence="3">DUF4091 domain-containing protein</fullName>
    </submittedName>
</protein>
<dbReference type="InterPro" id="IPR053850">
    <property type="entry name" value="Glyco_hydro_123_N_2"/>
</dbReference>
<accession>A0A951QNK8</accession>